<dbReference type="AlphaFoldDB" id="A0A7I8IC78"/>
<proteinExistence type="predicted"/>
<dbReference type="PANTHER" id="PTHR43070:SF3">
    <property type="entry name" value="HOMOSERINE DEHYDROGENASE"/>
    <property type="match status" value="1"/>
</dbReference>
<dbReference type="EMBL" id="CACRZD030000001">
    <property type="protein sequence ID" value="CAA6654491.1"/>
    <property type="molecule type" value="Genomic_DNA"/>
</dbReference>
<reference evidence="3 4" key="1">
    <citation type="submission" date="2019-12" db="EMBL/GenBank/DDBJ databases">
        <authorList>
            <person name="Scholz U."/>
            <person name="Mascher M."/>
            <person name="Fiebig A."/>
        </authorList>
    </citation>
    <scope>NUCLEOTIDE SEQUENCE</scope>
</reference>
<organism evidence="3">
    <name type="scientific">Spirodela intermedia</name>
    <name type="common">Intermediate duckweed</name>
    <dbReference type="NCBI Taxonomy" id="51605"/>
    <lineage>
        <taxon>Eukaryota</taxon>
        <taxon>Viridiplantae</taxon>
        <taxon>Streptophyta</taxon>
        <taxon>Embryophyta</taxon>
        <taxon>Tracheophyta</taxon>
        <taxon>Spermatophyta</taxon>
        <taxon>Magnoliopsida</taxon>
        <taxon>Liliopsida</taxon>
        <taxon>Araceae</taxon>
        <taxon>Lemnoideae</taxon>
        <taxon>Spirodela</taxon>
    </lineage>
</organism>
<dbReference type="Proteomes" id="UP001189122">
    <property type="component" value="Unassembled WGS sequence"/>
</dbReference>
<dbReference type="InterPro" id="IPR005106">
    <property type="entry name" value="Asp/hSer_DH_NAD-bd"/>
</dbReference>
<dbReference type="Gene3D" id="3.30.360.10">
    <property type="entry name" value="Dihydrodipicolinate Reductase, domain 2"/>
    <property type="match status" value="1"/>
</dbReference>
<dbReference type="Pfam" id="PF03447">
    <property type="entry name" value="NAD_binding_3"/>
    <property type="match status" value="1"/>
</dbReference>
<dbReference type="InterPro" id="IPR011147">
    <property type="entry name" value="Bifunc_Aspkin/hSer_DH"/>
</dbReference>
<protein>
    <recommendedName>
        <fullName evidence="2">Aspartate/homoserine dehydrogenase NAD-binding domain-containing protein</fullName>
    </recommendedName>
</protein>
<dbReference type="SUPFAM" id="SSF51735">
    <property type="entry name" value="NAD(P)-binding Rossmann-fold domains"/>
    <property type="match status" value="1"/>
</dbReference>
<dbReference type="Gene3D" id="3.40.50.720">
    <property type="entry name" value="NAD(P)-binding Rossmann-like Domain"/>
    <property type="match status" value="1"/>
</dbReference>
<gene>
    <name evidence="3" type="ORF">SI7747_01001081</name>
</gene>
<accession>A0A7I8IC78</accession>
<dbReference type="EMBL" id="LR743588">
    <property type="protein sequence ID" value="CAA2614707.1"/>
    <property type="molecule type" value="Genomic_DNA"/>
</dbReference>
<dbReference type="InterPro" id="IPR036291">
    <property type="entry name" value="NAD(P)-bd_dom_sf"/>
</dbReference>
<name>A0A7I8IC78_SPIIN</name>
<evidence type="ECO:0000313" key="4">
    <source>
        <dbReference type="Proteomes" id="UP001189122"/>
    </source>
</evidence>
<feature type="domain" description="Aspartate/homoserine dehydrogenase NAD-binding" evidence="2">
    <location>
        <begin position="10"/>
        <end position="155"/>
    </location>
</feature>
<evidence type="ECO:0000259" key="2">
    <source>
        <dbReference type="Pfam" id="PF03447"/>
    </source>
</evidence>
<dbReference type="GO" id="GO:0050661">
    <property type="term" value="F:NADP binding"/>
    <property type="evidence" value="ECO:0007669"/>
    <property type="project" value="InterPro"/>
</dbReference>
<dbReference type="GO" id="GO:0009067">
    <property type="term" value="P:aspartate family amino acid biosynthetic process"/>
    <property type="evidence" value="ECO:0007669"/>
    <property type="project" value="InterPro"/>
</dbReference>
<keyword evidence="1" id="KW-0521">NADP</keyword>
<dbReference type="PANTHER" id="PTHR43070">
    <property type="match status" value="1"/>
</dbReference>
<sequence>MKRIPVVIAGCGGVGRQLLEHIVNCRALHSKQGLVLRVVGVCDSQSMLVANDIFTEELNDDVLARICLEKSRGTSLSELNDIGDCQVFDYKEATMQVIDIAGLLGRSTGLAVVDCTASSETLEVLKQVIDSGCCVVLANKKPLTSSMEDYQKLTSHIRRIRYESTVGAGLPIIASVTRVVASGDSVVSYCWELKWHFGVYVMSEVETGKPFSEVVSGSKAPCGMDVARKDFLGGGLSLVDKDIAERVRVASLKGNVLRYVFGSQEISKASSIGRLRGSDNVVEIYSRCYKEYPFVIQGAGAGTTLQPLEFWLIS</sequence>
<evidence type="ECO:0000256" key="1">
    <source>
        <dbReference type="ARBA" id="ARBA00022857"/>
    </source>
</evidence>
<evidence type="ECO:0000313" key="3">
    <source>
        <dbReference type="EMBL" id="CAA2614707.1"/>
    </source>
</evidence>
<dbReference type="GO" id="GO:0004412">
    <property type="term" value="F:homoserine dehydrogenase activity"/>
    <property type="evidence" value="ECO:0007669"/>
    <property type="project" value="InterPro"/>
</dbReference>
<keyword evidence="4" id="KW-1185">Reference proteome</keyword>